<comment type="caution">
    <text evidence="2">The sequence shown here is derived from an EMBL/GenBank/DDBJ whole genome shotgun (WGS) entry which is preliminary data.</text>
</comment>
<dbReference type="OrthoDB" id="9805141at2"/>
<evidence type="ECO:0000313" key="2">
    <source>
        <dbReference type="EMBL" id="RST98324.1"/>
    </source>
</evidence>
<reference evidence="2 3" key="1">
    <citation type="submission" date="2017-05" db="EMBL/GenBank/DDBJ databases">
        <title>Vagococcus spp. assemblies.</title>
        <authorList>
            <person name="Gulvik C.A."/>
        </authorList>
    </citation>
    <scope>NUCLEOTIDE SEQUENCE [LARGE SCALE GENOMIC DNA]</scope>
    <source>
        <strain evidence="2 3">SS1995</strain>
    </source>
</reference>
<sequence length="756" mass="86015">MDNKLDLTELLEYIDPSQLNYQEWTNVGMALKHENYDASVWDEWSRNDSRYHDGECFKKWETFQGTGSPVTGATITQLAKENGWTSKWGNGDDAFLDWNDSFIATDVDKGYKLVNTDWVLGQEIAEPKFWNPSQQIIDYLEAVFNPGDIIGYVNDGYLHTNGDIEKWIPKSSGVYTKTAGDIIQGLRNCNGDIGAVMGDPNINSGAWIRFNPLDGEGVKNTNVVDFRYALVESDNMSIEQQNEIIRELELPVVALSYSGSKSIHAIVKVDAVNYPQYQERVDYLYKIVEKNGLKVDKQNKNPSRLTRLPGFIRGNKKQFLIDTNIGKSSWEEWEEYIEDMNDNLPDPENLTDLFEQKIELAPELIKGVLRQGHKLLIAGPSKAGKSFSLIQLAIAIAEGREWFGFPCAKGKVLYVNLELDDKSAKMRFVEIYNKLNKGHDNVSNIDIWNLRGKTSPMDKLAPKLIRRAQKNNYIAVIIDPIYKVLTGDENSAHEMANFTNQFDKIATELNCAVIYCHHHSKGSQGGKNSIDRSSGSGVFARDPDAILDLIELPLTEDRYLLQEHRAECQTYIDAIKKYNPSYNQVSQDDELSFKQMSYHLNAAIMDQQSKKLIEQERIKAVDVARQSSAWRLEGTLREFPKMKAVNAWFKYPIHELDDSLQDISLEEEQSKTWQKNTKKANQSRSVKTQQELEEAFNVLSENGEPVEAVSLADYLDISRTAVYKRVKKHEKFDAVDGIVTKKVINKFVTSSESNSQ</sequence>
<dbReference type="Gene3D" id="3.40.50.300">
    <property type="entry name" value="P-loop containing nucleotide triphosphate hydrolases"/>
    <property type="match status" value="1"/>
</dbReference>
<dbReference type="Proteomes" id="UP000287857">
    <property type="component" value="Unassembled WGS sequence"/>
</dbReference>
<proteinExistence type="predicted"/>
<dbReference type="SMART" id="SM00382">
    <property type="entry name" value="AAA"/>
    <property type="match status" value="1"/>
</dbReference>
<organism evidence="2 3">
    <name type="scientific">Vagococcus vulneris</name>
    <dbReference type="NCBI Taxonomy" id="1977869"/>
    <lineage>
        <taxon>Bacteria</taxon>
        <taxon>Bacillati</taxon>
        <taxon>Bacillota</taxon>
        <taxon>Bacilli</taxon>
        <taxon>Lactobacillales</taxon>
        <taxon>Enterococcaceae</taxon>
        <taxon>Vagococcus</taxon>
    </lineage>
</organism>
<dbReference type="InterPro" id="IPR027417">
    <property type="entry name" value="P-loop_NTPase"/>
</dbReference>
<gene>
    <name evidence="2" type="ORF">CBF37_08160</name>
</gene>
<evidence type="ECO:0000259" key="1">
    <source>
        <dbReference type="SMART" id="SM00382"/>
    </source>
</evidence>
<keyword evidence="3" id="KW-1185">Reference proteome</keyword>
<feature type="domain" description="AAA+ ATPase" evidence="1">
    <location>
        <begin position="371"/>
        <end position="554"/>
    </location>
</feature>
<dbReference type="EMBL" id="NGJS01000011">
    <property type="protein sequence ID" value="RST98324.1"/>
    <property type="molecule type" value="Genomic_DNA"/>
</dbReference>
<evidence type="ECO:0000313" key="3">
    <source>
        <dbReference type="Proteomes" id="UP000287857"/>
    </source>
</evidence>
<protein>
    <submittedName>
        <fullName evidence="2">DNA primase</fullName>
    </submittedName>
</protein>
<name>A0A429ZWY9_9ENTE</name>
<dbReference type="CDD" id="cd01125">
    <property type="entry name" value="RepA_RSF1010_like"/>
    <property type="match status" value="1"/>
</dbReference>
<dbReference type="Pfam" id="PF13481">
    <property type="entry name" value="AAA_25"/>
    <property type="match status" value="1"/>
</dbReference>
<dbReference type="Pfam" id="PF08707">
    <property type="entry name" value="PriCT_2"/>
    <property type="match status" value="1"/>
</dbReference>
<accession>A0A429ZWY9</accession>
<dbReference type="InterPro" id="IPR014819">
    <property type="entry name" value="PriCT_2"/>
</dbReference>
<dbReference type="GO" id="GO:0016817">
    <property type="term" value="F:hydrolase activity, acting on acid anhydrides"/>
    <property type="evidence" value="ECO:0007669"/>
    <property type="project" value="InterPro"/>
</dbReference>
<dbReference type="SUPFAM" id="SSF52540">
    <property type="entry name" value="P-loop containing nucleoside triphosphate hydrolases"/>
    <property type="match status" value="1"/>
</dbReference>
<dbReference type="InterPro" id="IPR038724">
    <property type="entry name" value="RepA"/>
</dbReference>
<dbReference type="RefSeq" id="WP_125984303.1">
    <property type="nucleotide sequence ID" value="NZ_NGJS01000011.1"/>
</dbReference>
<dbReference type="AlphaFoldDB" id="A0A429ZWY9"/>
<dbReference type="InterPro" id="IPR003593">
    <property type="entry name" value="AAA+_ATPase"/>
</dbReference>